<name>A0A0F9K869_9ZZZZ</name>
<comment type="caution">
    <text evidence="1">The sequence shown here is derived from an EMBL/GenBank/DDBJ whole genome shotgun (WGS) entry which is preliminary data.</text>
</comment>
<evidence type="ECO:0000313" key="1">
    <source>
        <dbReference type="EMBL" id="KKM70846.1"/>
    </source>
</evidence>
<gene>
    <name evidence="1" type="ORF">LCGC14_1436560</name>
</gene>
<accession>A0A0F9K869</accession>
<reference evidence="1" key="1">
    <citation type="journal article" date="2015" name="Nature">
        <title>Complex archaea that bridge the gap between prokaryotes and eukaryotes.</title>
        <authorList>
            <person name="Spang A."/>
            <person name="Saw J.H."/>
            <person name="Jorgensen S.L."/>
            <person name="Zaremba-Niedzwiedzka K."/>
            <person name="Martijn J."/>
            <person name="Lind A.E."/>
            <person name="van Eijk R."/>
            <person name="Schleper C."/>
            <person name="Guy L."/>
            <person name="Ettema T.J."/>
        </authorList>
    </citation>
    <scope>NUCLEOTIDE SEQUENCE</scope>
</reference>
<proteinExistence type="predicted"/>
<sequence>MIFGKTIFLLRCPYYNCKKILGEVDSEGRIKTKTRANQYANFDCKWIRRIEATMGND</sequence>
<organism evidence="1">
    <name type="scientific">marine sediment metagenome</name>
    <dbReference type="NCBI Taxonomy" id="412755"/>
    <lineage>
        <taxon>unclassified sequences</taxon>
        <taxon>metagenomes</taxon>
        <taxon>ecological metagenomes</taxon>
    </lineage>
</organism>
<dbReference type="AlphaFoldDB" id="A0A0F9K869"/>
<dbReference type="EMBL" id="LAZR01009739">
    <property type="protein sequence ID" value="KKM70846.1"/>
    <property type="molecule type" value="Genomic_DNA"/>
</dbReference>
<protein>
    <submittedName>
        <fullName evidence="1">Uncharacterized protein</fullName>
    </submittedName>
</protein>